<dbReference type="NCBIfam" id="NF033788">
    <property type="entry name" value="HTH_metalloreg"/>
    <property type="match status" value="1"/>
</dbReference>
<dbReference type="SUPFAM" id="SSF46785">
    <property type="entry name" value="Winged helix' DNA-binding domain"/>
    <property type="match status" value="1"/>
</dbReference>
<reference evidence="6" key="1">
    <citation type="submission" date="2010-11" db="EMBL/GenBank/DDBJ databases">
        <title>The complete genome of Mahella australiensis DSM 15567.</title>
        <authorList>
            <consortium name="US DOE Joint Genome Institute (JGI-PGF)"/>
            <person name="Lucas S."/>
            <person name="Copeland A."/>
            <person name="Lapidus A."/>
            <person name="Bruce D."/>
            <person name="Goodwin L."/>
            <person name="Pitluck S."/>
            <person name="Kyrpides N."/>
            <person name="Mavromatis K."/>
            <person name="Pagani I."/>
            <person name="Ivanova N."/>
            <person name="Teshima H."/>
            <person name="Brettin T."/>
            <person name="Detter J.C."/>
            <person name="Han C."/>
            <person name="Tapia R."/>
            <person name="Land M."/>
            <person name="Hauser L."/>
            <person name="Markowitz V."/>
            <person name="Cheng J.-F."/>
            <person name="Hugenholtz P."/>
            <person name="Woyke T."/>
            <person name="Wu D."/>
            <person name="Spring S."/>
            <person name="Pukall R."/>
            <person name="Steenblock K."/>
            <person name="Schneider S."/>
            <person name="Klenk H.-P."/>
            <person name="Eisen J.A."/>
        </authorList>
    </citation>
    <scope>NUCLEOTIDE SEQUENCE [LARGE SCALE GENOMIC DNA]</scope>
    <source>
        <strain evidence="6">DSM 15567 / CIP 107919 / 50-1 BON</strain>
    </source>
</reference>
<dbReference type="PRINTS" id="PR00778">
    <property type="entry name" value="HTHARSR"/>
</dbReference>
<dbReference type="AlphaFoldDB" id="F4A148"/>
<dbReference type="Pfam" id="PF01022">
    <property type="entry name" value="HTH_5"/>
    <property type="match status" value="1"/>
</dbReference>
<evidence type="ECO:0000256" key="3">
    <source>
        <dbReference type="ARBA" id="ARBA00023163"/>
    </source>
</evidence>
<proteinExistence type="predicted"/>
<dbReference type="EMBL" id="CP002360">
    <property type="protein sequence ID" value="AEE95951.1"/>
    <property type="molecule type" value="Genomic_DNA"/>
</dbReference>
<evidence type="ECO:0000256" key="1">
    <source>
        <dbReference type="ARBA" id="ARBA00023015"/>
    </source>
</evidence>
<keyword evidence="6" id="KW-1185">Reference proteome</keyword>
<dbReference type="CDD" id="cd00090">
    <property type="entry name" value="HTH_ARSR"/>
    <property type="match status" value="1"/>
</dbReference>
<dbReference type="KEGG" id="mas:Mahau_0751"/>
<dbReference type="PANTHER" id="PTHR33154">
    <property type="entry name" value="TRANSCRIPTIONAL REGULATOR, ARSR FAMILY"/>
    <property type="match status" value="1"/>
</dbReference>
<dbReference type="PROSITE" id="PS50987">
    <property type="entry name" value="HTH_ARSR_2"/>
    <property type="match status" value="1"/>
</dbReference>
<dbReference type="InterPro" id="IPR036390">
    <property type="entry name" value="WH_DNA-bd_sf"/>
</dbReference>
<dbReference type="InterPro" id="IPR051081">
    <property type="entry name" value="HTH_MetalResp_TranReg"/>
</dbReference>
<evidence type="ECO:0000259" key="4">
    <source>
        <dbReference type="PROSITE" id="PS50987"/>
    </source>
</evidence>
<dbReference type="GO" id="GO:0003677">
    <property type="term" value="F:DNA binding"/>
    <property type="evidence" value="ECO:0007669"/>
    <property type="project" value="UniProtKB-KW"/>
</dbReference>
<sequence>MSNVDEMSDIFKALSDPMRLKVLKLLPKHGEEKELCVCALADELGISQPNVSHHLKILKSVGLVKCAKHEGFSYYAVNMDKIKCLFDDLQNEIEK</sequence>
<keyword evidence="1" id="KW-0805">Transcription regulation</keyword>
<accession>F4A148</accession>
<organism evidence="5 6">
    <name type="scientific">Mahella australiensis (strain DSM 15567 / CIP 107919 / 50-1 BON)</name>
    <dbReference type="NCBI Taxonomy" id="697281"/>
    <lineage>
        <taxon>Bacteria</taxon>
        <taxon>Bacillati</taxon>
        <taxon>Bacillota</taxon>
        <taxon>Clostridia</taxon>
        <taxon>Thermoanaerobacterales</taxon>
        <taxon>Thermoanaerobacterales Family IV. Incertae Sedis</taxon>
        <taxon>Mahella</taxon>
    </lineage>
</organism>
<evidence type="ECO:0000313" key="5">
    <source>
        <dbReference type="EMBL" id="AEE95951.1"/>
    </source>
</evidence>
<dbReference type="PANTHER" id="PTHR33154:SF18">
    <property type="entry name" value="ARSENICAL RESISTANCE OPERON REPRESSOR"/>
    <property type="match status" value="1"/>
</dbReference>
<evidence type="ECO:0000313" key="6">
    <source>
        <dbReference type="Proteomes" id="UP000008457"/>
    </source>
</evidence>
<dbReference type="InterPro" id="IPR011991">
    <property type="entry name" value="ArsR-like_HTH"/>
</dbReference>
<protein>
    <submittedName>
        <fullName evidence="5">Transcriptional regulator, ArsR family</fullName>
    </submittedName>
</protein>
<dbReference type="InterPro" id="IPR001845">
    <property type="entry name" value="HTH_ArsR_DNA-bd_dom"/>
</dbReference>
<feature type="domain" description="HTH arsR-type" evidence="4">
    <location>
        <begin position="1"/>
        <end position="95"/>
    </location>
</feature>
<dbReference type="Gene3D" id="1.10.10.10">
    <property type="entry name" value="Winged helix-like DNA-binding domain superfamily/Winged helix DNA-binding domain"/>
    <property type="match status" value="1"/>
</dbReference>
<dbReference type="HOGENOM" id="CLU_097806_3_2_9"/>
<name>F4A148_MAHA5</name>
<dbReference type="Proteomes" id="UP000008457">
    <property type="component" value="Chromosome"/>
</dbReference>
<dbReference type="InterPro" id="IPR036388">
    <property type="entry name" value="WH-like_DNA-bd_sf"/>
</dbReference>
<dbReference type="RefSeq" id="WP_013780381.1">
    <property type="nucleotide sequence ID" value="NC_015520.1"/>
</dbReference>
<dbReference type="GO" id="GO:0003700">
    <property type="term" value="F:DNA-binding transcription factor activity"/>
    <property type="evidence" value="ECO:0007669"/>
    <property type="project" value="InterPro"/>
</dbReference>
<gene>
    <name evidence="5" type="ordered locus">Mahau_0751</name>
</gene>
<dbReference type="eggNOG" id="COG0640">
    <property type="taxonomic scope" value="Bacteria"/>
</dbReference>
<keyword evidence="3" id="KW-0804">Transcription</keyword>
<keyword evidence="2" id="KW-0238">DNA-binding</keyword>
<reference evidence="5 6" key="2">
    <citation type="journal article" date="2011" name="Stand. Genomic Sci.">
        <title>Complete genome sequence of Mahella australiensis type strain (50-1 BON).</title>
        <authorList>
            <person name="Sikorski J."/>
            <person name="Teshima H."/>
            <person name="Nolan M."/>
            <person name="Lucas S."/>
            <person name="Hammon N."/>
            <person name="Deshpande S."/>
            <person name="Cheng J.F."/>
            <person name="Pitluck S."/>
            <person name="Liolios K."/>
            <person name="Pagani I."/>
            <person name="Ivanova N."/>
            <person name="Huntemann M."/>
            <person name="Mavromatis K."/>
            <person name="Ovchinikova G."/>
            <person name="Pati A."/>
            <person name="Tapia R."/>
            <person name="Han C."/>
            <person name="Goodwin L."/>
            <person name="Chen A."/>
            <person name="Palaniappan K."/>
            <person name="Land M."/>
            <person name="Hauser L."/>
            <person name="Ngatchou-Djao O.D."/>
            <person name="Rohde M."/>
            <person name="Pukall R."/>
            <person name="Spring S."/>
            <person name="Abt B."/>
            <person name="Goker M."/>
            <person name="Detter J.C."/>
            <person name="Woyke T."/>
            <person name="Bristow J."/>
            <person name="Markowitz V."/>
            <person name="Hugenholtz P."/>
            <person name="Eisen J.A."/>
            <person name="Kyrpides N.C."/>
            <person name="Klenk H.P."/>
            <person name="Lapidus A."/>
        </authorList>
    </citation>
    <scope>NUCLEOTIDE SEQUENCE [LARGE SCALE GENOMIC DNA]</scope>
    <source>
        <strain evidence="6">DSM 15567 / CIP 107919 / 50-1 BON</strain>
    </source>
</reference>
<dbReference type="STRING" id="697281.Mahau_0751"/>
<dbReference type="SMART" id="SM00418">
    <property type="entry name" value="HTH_ARSR"/>
    <property type="match status" value="1"/>
</dbReference>
<evidence type="ECO:0000256" key="2">
    <source>
        <dbReference type="ARBA" id="ARBA00023125"/>
    </source>
</evidence>